<dbReference type="GeneID" id="66114190"/>
<dbReference type="PANTHER" id="PTHR11782:SF121">
    <property type="entry name" value="NUCLEOSIDE-DIPHOSPHATASE MIG-23"/>
    <property type="match status" value="1"/>
</dbReference>
<evidence type="ECO:0000256" key="1">
    <source>
        <dbReference type="ARBA" id="ARBA00009283"/>
    </source>
</evidence>
<dbReference type="EMBL" id="JAHMUF010000012">
    <property type="protein sequence ID" value="KAG7193398.1"/>
    <property type="molecule type" value="Genomic_DNA"/>
</dbReference>
<dbReference type="Pfam" id="PF01150">
    <property type="entry name" value="GDA1_CD39"/>
    <property type="match status" value="1"/>
</dbReference>
<dbReference type="Gene3D" id="3.30.420.150">
    <property type="entry name" value="Exopolyphosphatase. Domain 2"/>
    <property type="match status" value="1"/>
</dbReference>
<evidence type="ECO:0000256" key="4">
    <source>
        <dbReference type="PIRSR" id="PIRSR600407-2"/>
    </source>
</evidence>
<dbReference type="Gene3D" id="3.30.420.40">
    <property type="match status" value="1"/>
</dbReference>
<name>A0A9P7V8S5_9ASCO</name>
<dbReference type="GO" id="GO:0016020">
    <property type="term" value="C:membrane"/>
    <property type="evidence" value="ECO:0007669"/>
    <property type="project" value="TreeGrafter"/>
</dbReference>
<feature type="region of interest" description="Disordered" evidence="5">
    <location>
        <begin position="88"/>
        <end position="185"/>
    </location>
</feature>
<accession>A0A9P7V8S5</accession>
<evidence type="ECO:0000313" key="7">
    <source>
        <dbReference type="EMBL" id="KAG7193398.1"/>
    </source>
</evidence>
<comment type="caution">
    <text evidence="7">The sequence shown here is derived from an EMBL/GenBank/DDBJ whole genome shotgun (WGS) entry which is preliminary data.</text>
</comment>
<dbReference type="PANTHER" id="PTHR11782">
    <property type="entry name" value="ADENOSINE/GUANOSINE DIPHOSPHATASE"/>
    <property type="match status" value="1"/>
</dbReference>
<evidence type="ECO:0000256" key="2">
    <source>
        <dbReference type="ARBA" id="ARBA00022801"/>
    </source>
</evidence>
<dbReference type="GO" id="GO:0017111">
    <property type="term" value="F:ribonucleoside triphosphate phosphatase activity"/>
    <property type="evidence" value="ECO:0007669"/>
    <property type="project" value="TreeGrafter"/>
</dbReference>
<dbReference type="OrthoDB" id="6372431at2759"/>
<evidence type="ECO:0000256" key="5">
    <source>
        <dbReference type="SAM" id="MobiDB-lite"/>
    </source>
</evidence>
<dbReference type="Proteomes" id="UP000790833">
    <property type="component" value="Unassembled WGS sequence"/>
</dbReference>
<feature type="region of interest" description="Disordered" evidence="5">
    <location>
        <begin position="524"/>
        <end position="547"/>
    </location>
</feature>
<keyword evidence="2" id="KW-0378">Hydrolase</keyword>
<sequence length="843" mass="95947">MNTTEQDKRSKHKDKGLTYKQGPIYNEDSIPYDYIVIIDAGSSGSRVYVYNWLNPLVGLEKGIDFRKLGGGLIRLVKRFHLDHRELEERTAEDKDVPERERKTTTEVLSKEDKQHGKDKGNKVDTDDKEESEDDTDIEDDQVDTEEHSNYGDLDANNDHKQVDSDGKKGVSTKKPSKSKPKKGLNARLPVVKNGKKWHKKIRPGISSFNASPRKIGNHHIKGLLTMAASIVPKSQHYRTPIFLHSTAGMRLLNPTEQQTILDTICEYLQSNSDFFVPECSSHINVITGDVEGIYGWLSINSLIGSFDTPEQHNHGKNHTTYGLLDMGGASTQVVFSPNSTEIEEHQNNLYKIKLSNVPTLLNANATYSPPDPLEFDLYSDSFLGFGMFQAHNRYLSFLVDKYRKEHNLGPEDKYYNTIGAPVPDPCLPRGYVSSEVINDYKVDFTGESDFKECLNNIFPVLSNSTYSGTDRCKQIDEPEVSSCLLNDLIPAFDFDINHFFGVSGYWDAINSLLAYDEKLGKRKKKKKNKGKEKEKENEESSDPKDGEASTYDYKVIYDKTSKLCAQSWSKLLEMNNKKKEKSQLDQDELSELCFKASWILNFLHVGLGFPRFGIDEATSHEKQKFQNLQLVESLGGSQFSWTLGRAILYANDEYVQAFNNYTLAHTTEMNDKSSDITPVRRPGFYHSASSSVYRYGAEQQNVVNRPAFVTPDPQAKYKYYDYEKGALGNDSELKWYIEPHRWYGIFILSFMMMFIFWLMLGKSGRNRLREKTSRFTGKVLFKFNQIVGAITNKTFSEEMPYYPVANSSNQFVVEEDLEEGLELATITKNGNSSTDSQFTINSA</sequence>
<feature type="compositionally biased region" description="Basic residues" evidence="5">
    <location>
        <begin position="170"/>
        <end position="184"/>
    </location>
</feature>
<dbReference type="GO" id="GO:0045134">
    <property type="term" value="F:UDP phosphatase activity"/>
    <property type="evidence" value="ECO:0007669"/>
    <property type="project" value="TreeGrafter"/>
</dbReference>
<dbReference type="GO" id="GO:0046036">
    <property type="term" value="P:CTP metabolic process"/>
    <property type="evidence" value="ECO:0007669"/>
    <property type="project" value="TreeGrafter"/>
</dbReference>
<gene>
    <name evidence="7" type="ORF">KQ657_000816</name>
</gene>
<feature type="compositionally biased region" description="Basic and acidic residues" evidence="5">
    <location>
        <begin position="156"/>
        <end position="168"/>
    </location>
</feature>
<feature type="compositionally biased region" description="Basic and acidic residues" evidence="5">
    <location>
        <begin position="88"/>
        <end position="125"/>
    </location>
</feature>
<dbReference type="AlphaFoldDB" id="A0A9P7V8S5"/>
<dbReference type="GO" id="GO:0004382">
    <property type="term" value="F:GDP phosphatase activity"/>
    <property type="evidence" value="ECO:0007669"/>
    <property type="project" value="TreeGrafter"/>
</dbReference>
<feature type="compositionally biased region" description="Basic and acidic residues" evidence="5">
    <location>
        <begin position="531"/>
        <end position="547"/>
    </location>
</feature>
<protein>
    <recommendedName>
        <fullName evidence="9">Golgi apyrase</fullName>
    </recommendedName>
</protein>
<keyword evidence="4" id="KW-0067">ATP-binding</keyword>
<evidence type="ECO:0000256" key="3">
    <source>
        <dbReference type="PIRSR" id="PIRSR600407-1"/>
    </source>
</evidence>
<reference evidence="7" key="1">
    <citation type="submission" date="2021-03" db="EMBL/GenBank/DDBJ databases">
        <authorList>
            <person name="Palmer J.M."/>
        </authorList>
    </citation>
    <scope>NUCLEOTIDE SEQUENCE</scope>
    <source>
        <strain evidence="7">ARV_011</strain>
    </source>
</reference>
<proteinExistence type="inferred from homology"/>
<feature type="compositionally biased region" description="Acidic residues" evidence="5">
    <location>
        <begin position="126"/>
        <end position="143"/>
    </location>
</feature>
<dbReference type="GO" id="GO:0005524">
    <property type="term" value="F:ATP binding"/>
    <property type="evidence" value="ECO:0007669"/>
    <property type="project" value="UniProtKB-KW"/>
</dbReference>
<feature type="transmembrane region" description="Helical" evidence="6">
    <location>
        <begin position="742"/>
        <end position="760"/>
    </location>
</feature>
<dbReference type="GO" id="GO:0005794">
    <property type="term" value="C:Golgi apparatus"/>
    <property type="evidence" value="ECO:0007669"/>
    <property type="project" value="UniProtKB-ARBA"/>
</dbReference>
<dbReference type="RefSeq" id="XP_043048946.1">
    <property type="nucleotide sequence ID" value="XM_043191639.1"/>
</dbReference>
<feature type="binding site" evidence="4">
    <location>
        <begin position="328"/>
        <end position="332"/>
    </location>
    <ligand>
        <name>ATP</name>
        <dbReference type="ChEBI" id="CHEBI:30616"/>
    </ligand>
</feature>
<feature type="active site" description="Proton acceptor" evidence="3">
    <location>
        <position position="291"/>
    </location>
</feature>
<dbReference type="GO" id="GO:0006256">
    <property type="term" value="P:UDP catabolic process"/>
    <property type="evidence" value="ECO:0007669"/>
    <property type="project" value="TreeGrafter"/>
</dbReference>
<keyword evidence="6" id="KW-0812">Transmembrane</keyword>
<evidence type="ECO:0000256" key="6">
    <source>
        <dbReference type="SAM" id="Phobius"/>
    </source>
</evidence>
<organism evidence="7 8">
    <name type="scientific">Scheffersomyces spartinae</name>
    <dbReference type="NCBI Taxonomy" id="45513"/>
    <lineage>
        <taxon>Eukaryota</taxon>
        <taxon>Fungi</taxon>
        <taxon>Dikarya</taxon>
        <taxon>Ascomycota</taxon>
        <taxon>Saccharomycotina</taxon>
        <taxon>Pichiomycetes</taxon>
        <taxon>Debaryomycetaceae</taxon>
        <taxon>Scheffersomyces</taxon>
    </lineage>
</organism>
<comment type="similarity">
    <text evidence="1">Belongs to the GDA1/CD39 NTPase family.</text>
</comment>
<keyword evidence="8" id="KW-1185">Reference proteome</keyword>
<evidence type="ECO:0008006" key="9">
    <source>
        <dbReference type="Google" id="ProtNLM"/>
    </source>
</evidence>
<keyword evidence="6" id="KW-0472">Membrane</keyword>
<evidence type="ECO:0000313" key="8">
    <source>
        <dbReference type="Proteomes" id="UP000790833"/>
    </source>
</evidence>
<dbReference type="InterPro" id="IPR000407">
    <property type="entry name" value="GDA1_CD39_NTPase"/>
</dbReference>
<keyword evidence="4" id="KW-0547">Nucleotide-binding</keyword>
<keyword evidence="6" id="KW-1133">Transmembrane helix</keyword>